<comment type="caution">
    <text evidence="3">The sequence shown here is derived from an EMBL/GenBank/DDBJ whole genome shotgun (WGS) entry which is preliminary data.</text>
</comment>
<dbReference type="EMBL" id="WUBL01000003">
    <property type="protein sequence ID" value="KAF2973114.1"/>
    <property type="molecule type" value="Genomic_DNA"/>
</dbReference>
<feature type="region of interest" description="Disordered" evidence="1">
    <location>
        <begin position="932"/>
        <end position="957"/>
    </location>
</feature>
<organism evidence="3 4">
    <name type="scientific">Xylaria multiplex</name>
    <dbReference type="NCBI Taxonomy" id="323545"/>
    <lineage>
        <taxon>Eukaryota</taxon>
        <taxon>Fungi</taxon>
        <taxon>Dikarya</taxon>
        <taxon>Ascomycota</taxon>
        <taxon>Pezizomycotina</taxon>
        <taxon>Sordariomycetes</taxon>
        <taxon>Xylariomycetidae</taxon>
        <taxon>Xylariales</taxon>
        <taxon>Xylariaceae</taxon>
        <taxon>Xylaria</taxon>
    </lineage>
</organism>
<dbReference type="AlphaFoldDB" id="A0A7C8N4M3"/>
<protein>
    <recommendedName>
        <fullName evidence="2">DUF7892 domain-containing protein</fullName>
    </recommendedName>
</protein>
<dbReference type="Pfam" id="PF25422">
    <property type="entry name" value="DUF7892"/>
    <property type="match status" value="1"/>
</dbReference>
<name>A0A7C8N4M3_9PEZI</name>
<proteinExistence type="predicted"/>
<reference evidence="3 4" key="1">
    <citation type="submission" date="2019-12" db="EMBL/GenBank/DDBJ databases">
        <title>Draft genome sequence of the ascomycete Xylaria multiplex DSM 110363.</title>
        <authorList>
            <person name="Buettner E."/>
            <person name="Kellner H."/>
        </authorList>
    </citation>
    <scope>NUCLEOTIDE SEQUENCE [LARGE SCALE GENOMIC DNA]</scope>
    <source>
        <strain evidence="3 4">DSM 110363</strain>
    </source>
</reference>
<dbReference type="InParanoid" id="A0A7C8N4M3"/>
<evidence type="ECO:0000313" key="3">
    <source>
        <dbReference type="EMBL" id="KAF2973114.1"/>
    </source>
</evidence>
<dbReference type="Proteomes" id="UP000481858">
    <property type="component" value="Unassembled WGS sequence"/>
</dbReference>
<feature type="region of interest" description="Disordered" evidence="1">
    <location>
        <begin position="323"/>
        <end position="354"/>
    </location>
</feature>
<keyword evidence="4" id="KW-1185">Reference proteome</keyword>
<accession>A0A7C8N4M3</accession>
<feature type="domain" description="DUF7892" evidence="2">
    <location>
        <begin position="643"/>
        <end position="800"/>
    </location>
</feature>
<dbReference type="InterPro" id="IPR057214">
    <property type="entry name" value="DUF7892"/>
</dbReference>
<evidence type="ECO:0000256" key="1">
    <source>
        <dbReference type="SAM" id="MobiDB-lite"/>
    </source>
</evidence>
<evidence type="ECO:0000313" key="4">
    <source>
        <dbReference type="Proteomes" id="UP000481858"/>
    </source>
</evidence>
<sequence length="981" mass="110587">MGEAWQHPPRLVLRKTPRLHHRVTDFPNGDDEIVFDTSAVEPDSPLNSDHGLTGKRDHFKDNFQDSYSVCAHHSGQSCPSLEESVGAQIESESKKRKSPTSRVFLLAKKARLDEGTGHVSQSSDSWLLPAEIWQHIFALLPPKMLGRLFHVTAIQAEFASVRAMGEATAEEWLKGLEGRGKENRTDYLRWEKFEMSGGLLRMRQRLSSDITEVNSKNNEAIKEPSVEKQEDPRELLRNTALPKKWLYDFDPPLDPLSKTREKAEEMKAARRAEIERRAAELEPPLSAHALALMPSFHAAIQITSPLDDTAWNLLKSRLIAQREDMDQEQHQSQEVPTHSRGGLEQSDGSQSLQRVTLETKKKVDQTWDDAQAPLRARISILADQRIHNSWGNGRKVNKESSLQFAVDVLLHVRRQFYDEIEKDDAAARAVGQTPPRDAPDGPYTRKLTLENMKWLFAVKVKPLTESYRKELFYCHGCETNNKLYGFEGVVQHYAAKHTNCLSLGSVVVHWRAEWPEVPPWSIPQVAPVQPFREEGAVPDYGQPMPHIQYDGVPIQPLHPQISPYTALEPEYAHHFQGQAFQSPSHLYFNESTYHEPPGAFQEGGFYEPLQAANVDVYPNHSYIPYQDHATLDLQPSYHVPSPDTYHTKLEYITRNSKELWFSIAPVKELPGSAKIFVVIHHVSAGFRTRFSEEPSLNLFMDGLSNSKEMRPIRNVNGLQCKACCLGLGLTAIANQDKESYSLPQLVKHFYQRHVEEQYAIGAPVLDWCTDMIYLSSPHILSNLGGLTNIDNWKLTLINNALLEVSAGSPQLHADRGTDSPLFSGYKNSDRKRHFSAVHSSNAGDFNHQPHIRSKVFRGNRKRDLEIRNVDKAISGTVRLSSRPTVPNYSSHISKHSASKASPRSIDEASINTETMSNTGPSMGTKSAQLLSLPISLPRSRDRELSKDAENDEDDDFDLIAGLELQLDRQASSIGHPPGNNN</sequence>
<feature type="region of interest" description="Disordered" evidence="1">
    <location>
        <begin position="880"/>
        <end position="905"/>
    </location>
</feature>
<dbReference type="OrthoDB" id="2322499at2759"/>
<evidence type="ECO:0000259" key="2">
    <source>
        <dbReference type="Pfam" id="PF25422"/>
    </source>
</evidence>
<feature type="compositionally biased region" description="Basic and acidic residues" evidence="1">
    <location>
        <begin position="938"/>
        <end position="948"/>
    </location>
</feature>
<gene>
    <name evidence="3" type="ORF">GQX73_g489</name>
</gene>